<name>A0A0U4BWH8_9ACTN</name>
<evidence type="ECO:0008006" key="3">
    <source>
        <dbReference type="Google" id="ProtNLM"/>
    </source>
</evidence>
<sequence length="217" mass="23462">MGVQITVRGVAEARHPAERALVRLEAVVEGTDRADVRDRAAALQEPLAGHLRDLAALGAVDTWSSDQVTVHGSRPWVGDRRSEEVVHTASVQLRAEFVDFERMNGFLDHWAGVAGVEVLPIEWDLGVRSRRVLEAEVRKAAVDDAVTKAQTYADAVRRGRVVALQLADPGMLDGRGDAVVVGAVTHRLDAGADRSGLALVPEDVVVRVEVDARFQAD</sequence>
<reference evidence="1 2" key="1">
    <citation type="journal article" date="1991" name="Int. J. Syst. Bacteriol.">
        <title>Description of the erythromycin-producing bacterium Arthrobacter sp. strain NRRL B-3381 as Aeromicrobium erythreum gen. nov., sp. nov.</title>
        <authorList>
            <person name="Miller E.S."/>
            <person name="Woese C.R."/>
            <person name="Brenner S."/>
        </authorList>
    </citation>
    <scope>NUCLEOTIDE SEQUENCE [LARGE SCALE GENOMIC DNA]</scope>
    <source>
        <strain evidence="1 2">AR18</strain>
    </source>
</reference>
<evidence type="ECO:0000313" key="2">
    <source>
        <dbReference type="Proteomes" id="UP000067689"/>
    </source>
</evidence>
<dbReference type="Gene3D" id="3.30.70.2970">
    <property type="entry name" value="Protein of unknown function (DUF541), domain 2"/>
    <property type="match status" value="1"/>
</dbReference>
<gene>
    <name evidence="1" type="ORF">AERYTH_00290</name>
</gene>
<evidence type="ECO:0000313" key="1">
    <source>
        <dbReference type="EMBL" id="ALX03247.1"/>
    </source>
</evidence>
<dbReference type="KEGG" id="aer:AERYTH_00290"/>
<dbReference type="AlphaFoldDB" id="A0A0U4BWH8"/>
<protein>
    <recommendedName>
        <fullName evidence="3">SIMPL domain-containing protein</fullName>
    </recommendedName>
</protein>
<keyword evidence="2" id="KW-1185">Reference proteome</keyword>
<dbReference type="Proteomes" id="UP000067689">
    <property type="component" value="Chromosome"/>
</dbReference>
<dbReference type="Pfam" id="PF04402">
    <property type="entry name" value="SIMPL"/>
    <property type="match status" value="1"/>
</dbReference>
<dbReference type="PATRIC" id="fig|2041.4.peg.59"/>
<dbReference type="Gene3D" id="3.30.110.170">
    <property type="entry name" value="Protein of unknown function (DUF541), domain 1"/>
    <property type="match status" value="1"/>
</dbReference>
<accession>A0A0U4BWH8</accession>
<dbReference type="STRING" id="2041.AERYTH_00290"/>
<dbReference type="OrthoDB" id="3724496at2"/>
<dbReference type="RefSeq" id="WP_083516148.1">
    <property type="nucleotide sequence ID" value="NZ_CP011502.1"/>
</dbReference>
<dbReference type="EMBL" id="CP011502">
    <property type="protein sequence ID" value="ALX03247.1"/>
    <property type="molecule type" value="Genomic_DNA"/>
</dbReference>
<dbReference type="InterPro" id="IPR007497">
    <property type="entry name" value="SIMPL/DUF541"/>
</dbReference>
<proteinExistence type="predicted"/>
<organism evidence="1 2">
    <name type="scientific">Aeromicrobium erythreum</name>
    <dbReference type="NCBI Taxonomy" id="2041"/>
    <lineage>
        <taxon>Bacteria</taxon>
        <taxon>Bacillati</taxon>
        <taxon>Actinomycetota</taxon>
        <taxon>Actinomycetes</taxon>
        <taxon>Propionibacteriales</taxon>
        <taxon>Nocardioidaceae</taxon>
        <taxon>Aeromicrobium</taxon>
    </lineage>
</organism>